<dbReference type="InterPro" id="IPR000836">
    <property type="entry name" value="PRTase_dom"/>
</dbReference>
<feature type="domain" description="Phosphoribosyltransferase" evidence="2">
    <location>
        <begin position="177"/>
        <end position="222"/>
    </location>
</feature>
<sequence length="227" mass="25583">MSAKRCVLCHDSDHSDGLCRFCAEDLSDLYTDSGNSCPRCAGHSTGGAVCGQCQNRPPPFERLWASVYYEPPLSNMIQAFKHKADLSMLPPLAALMKSHPPDWLSDGLIDCILAMPLSKERRLFRGFNQCDELARLLGRHYRLPVLPHNTVTRLHRPPQSTLKSSERQRNIVKAFQVANKVVERRKILLIDDVVTTGATLTELAQTLKKSGAEQIFCWTLARPQWKK</sequence>
<dbReference type="PANTHER" id="PTHR47505:SF1">
    <property type="entry name" value="DNA UTILIZATION PROTEIN YHGH"/>
    <property type="match status" value="1"/>
</dbReference>
<dbReference type="SUPFAM" id="SSF53271">
    <property type="entry name" value="PRTase-like"/>
    <property type="match status" value="1"/>
</dbReference>
<dbReference type="Proteomes" id="UP000272771">
    <property type="component" value="Chromosome"/>
</dbReference>
<dbReference type="Gene3D" id="3.40.50.2020">
    <property type="match status" value="1"/>
</dbReference>
<evidence type="ECO:0000259" key="2">
    <source>
        <dbReference type="Pfam" id="PF00156"/>
    </source>
</evidence>
<dbReference type="EMBL" id="LR134533">
    <property type="protein sequence ID" value="VEJ51225.1"/>
    <property type="molecule type" value="Genomic_DNA"/>
</dbReference>
<dbReference type="STRING" id="28091.SAMEA3174300_01727"/>
<dbReference type="AlphaFoldDB" id="A0A448VN35"/>
<evidence type="ECO:0000256" key="1">
    <source>
        <dbReference type="ARBA" id="ARBA00008007"/>
    </source>
</evidence>
<reference evidence="3 4" key="1">
    <citation type="submission" date="2018-12" db="EMBL/GenBank/DDBJ databases">
        <authorList>
            <consortium name="Pathogen Informatics"/>
        </authorList>
    </citation>
    <scope>NUCLEOTIDE SEQUENCE [LARGE SCALE GENOMIC DNA]</scope>
    <source>
        <strain evidence="3 4">NCTC12742</strain>
    </source>
</reference>
<dbReference type="InterPro" id="IPR029057">
    <property type="entry name" value="PRTase-like"/>
</dbReference>
<dbReference type="Pfam" id="PF00156">
    <property type="entry name" value="Pribosyltran"/>
    <property type="match status" value="1"/>
</dbReference>
<keyword evidence="4" id="KW-1185">Reference proteome</keyword>
<name>A0A448VN35_9NEIS</name>
<evidence type="ECO:0000313" key="3">
    <source>
        <dbReference type="EMBL" id="VEJ51225.1"/>
    </source>
</evidence>
<organism evidence="3 4">
    <name type="scientific">Neisseria weaveri</name>
    <dbReference type="NCBI Taxonomy" id="28091"/>
    <lineage>
        <taxon>Bacteria</taxon>
        <taxon>Pseudomonadati</taxon>
        <taxon>Pseudomonadota</taxon>
        <taxon>Betaproteobacteria</taxon>
        <taxon>Neisseriales</taxon>
        <taxon>Neisseriaceae</taxon>
        <taxon>Neisseria</taxon>
    </lineage>
</organism>
<evidence type="ECO:0000313" key="4">
    <source>
        <dbReference type="Proteomes" id="UP000272771"/>
    </source>
</evidence>
<dbReference type="PANTHER" id="PTHR47505">
    <property type="entry name" value="DNA UTILIZATION PROTEIN YHGH"/>
    <property type="match status" value="1"/>
</dbReference>
<protein>
    <submittedName>
        <fullName evidence="3">Putative GntX-like protein</fullName>
    </submittedName>
</protein>
<proteinExistence type="inferred from homology"/>
<dbReference type="InterPro" id="IPR051910">
    <property type="entry name" value="ComF/GntX_DNA_util-trans"/>
</dbReference>
<dbReference type="CDD" id="cd06223">
    <property type="entry name" value="PRTases_typeI"/>
    <property type="match status" value="1"/>
</dbReference>
<accession>A0A448VN35</accession>
<gene>
    <name evidence="3" type="ORF">NCTC12742_01103</name>
</gene>
<comment type="similarity">
    <text evidence="1">Belongs to the ComF/GntX family.</text>
</comment>